<sequence length="57" mass="6125">MSKDSIPSFDQAQDADDAAKAAVNPTPTRDDSINNLGDPDADGNFQDRTEKESEKAN</sequence>
<protein>
    <submittedName>
        <fullName evidence="2">Uncharacterized protein</fullName>
    </submittedName>
</protein>
<gene>
    <name evidence="2" type="ORF">HMPREF0291_11025</name>
</gene>
<dbReference type="RefSeq" id="WP_005288996.1">
    <property type="nucleotide sequence ID" value="NZ_CM000961.1"/>
</dbReference>
<evidence type="ECO:0000256" key="1">
    <source>
        <dbReference type="SAM" id="MobiDB-lite"/>
    </source>
</evidence>
<evidence type="ECO:0000313" key="3">
    <source>
        <dbReference type="Proteomes" id="UP000004208"/>
    </source>
</evidence>
<comment type="caution">
    <text evidence="2">The sequence shown here is derived from an EMBL/GenBank/DDBJ whole genome shotgun (WGS) entry which is preliminary data.</text>
</comment>
<dbReference type="STRING" id="585529.HMPREF0291_11025"/>
<dbReference type="HOGENOM" id="CLU_2988965_0_0_11"/>
<keyword evidence="3" id="KW-1185">Reference proteome</keyword>
<evidence type="ECO:0000313" key="2">
    <source>
        <dbReference type="EMBL" id="EFK54645.1"/>
    </source>
</evidence>
<feature type="compositionally biased region" description="Basic and acidic residues" evidence="1">
    <location>
        <begin position="45"/>
        <end position="57"/>
    </location>
</feature>
<dbReference type="AlphaFoldDB" id="D7WC16"/>
<reference evidence="2" key="1">
    <citation type="submission" date="2010-06" db="EMBL/GenBank/DDBJ databases">
        <authorList>
            <person name="Muzny D."/>
            <person name="Qin X."/>
            <person name="Buhay C."/>
            <person name="Dugan-Rocha S."/>
            <person name="Ding Y."/>
            <person name="Chen G."/>
            <person name="Hawes A."/>
            <person name="Holder M."/>
            <person name="Jhangiani S."/>
            <person name="Johnson A."/>
            <person name="Khan Z."/>
            <person name="Li Z."/>
            <person name="Liu W."/>
            <person name="Liu X."/>
            <person name="Perez L."/>
            <person name="Shen H."/>
            <person name="Wang Q."/>
            <person name="Watt J."/>
            <person name="Xi L."/>
            <person name="Xin Y."/>
            <person name="Zhou J."/>
            <person name="Deng J."/>
            <person name="Jiang H."/>
            <person name="Liu Y."/>
            <person name="Qu J."/>
            <person name="Song X.-Z."/>
            <person name="Zhang L."/>
            <person name="Villasana D."/>
            <person name="Johnson A."/>
            <person name="Liu J."/>
            <person name="Liyanage D."/>
            <person name="Lorensuhewa L."/>
            <person name="Robinson T."/>
            <person name="Song A."/>
            <person name="Song B.-B."/>
            <person name="Dinh H."/>
            <person name="Thornton R."/>
            <person name="Coyle M."/>
            <person name="Francisco L."/>
            <person name="Jackson L."/>
            <person name="Javaid M."/>
            <person name="Korchina V."/>
            <person name="Kovar C."/>
            <person name="Mata R."/>
            <person name="Mathew T."/>
            <person name="Ngo R."/>
            <person name="Nguyen L."/>
            <person name="Nguyen N."/>
            <person name="Okwuonu G."/>
            <person name="Ongeri F."/>
            <person name="Pham C."/>
            <person name="Simmons D."/>
            <person name="Wilczek-Boney K."/>
            <person name="Hale W."/>
            <person name="Jakkamsetti A."/>
            <person name="Pham P."/>
            <person name="Ruth R."/>
            <person name="San Lucas F."/>
            <person name="Warren J."/>
            <person name="Zhang J."/>
            <person name="Zhao Z."/>
            <person name="Zhou C."/>
            <person name="Zhu D."/>
            <person name="Lee S."/>
            <person name="Bess C."/>
            <person name="Blankenburg K."/>
            <person name="Forbes L."/>
            <person name="Fu Q."/>
            <person name="Gubbala S."/>
            <person name="Hirani K."/>
            <person name="Jayaseelan J.C."/>
            <person name="Lara F."/>
            <person name="Munidasa M."/>
            <person name="Palculict T."/>
            <person name="Patil S."/>
            <person name="Pu L.-L."/>
            <person name="Saada N."/>
            <person name="Tang L."/>
            <person name="Weissenberger G."/>
            <person name="Zhu Y."/>
            <person name="Hemphill L."/>
            <person name="Shang Y."/>
            <person name="Youmans B."/>
            <person name="Ayvaz T."/>
            <person name="Ross M."/>
            <person name="Santibanez J."/>
            <person name="Aqrawi P."/>
            <person name="Gross S."/>
            <person name="Joshi V."/>
            <person name="Fowler G."/>
            <person name="Nazareth L."/>
            <person name="Reid J."/>
            <person name="Worley K."/>
            <person name="Petrosino J."/>
            <person name="Highlander S."/>
            <person name="Gibbs R."/>
        </authorList>
    </citation>
    <scope>NUCLEOTIDE SEQUENCE [LARGE SCALE GENOMIC DNA]</scope>
    <source>
        <strain evidence="2">ATCC 33030</strain>
    </source>
</reference>
<dbReference type="Proteomes" id="UP000004208">
    <property type="component" value="Unassembled WGS sequence"/>
</dbReference>
<accession>D7WC16</accession>
<feature type="region of interest" description="Disordered" evidence="1">
    <location>
        <begin position="1"/>
        <end position="57"/>
    </location>
</feature>
<name>D7WC16_9CORY</name>
<organism evidence="2 3">
    <name type="scientific">Corynebacterium genitalium ATCC 33030</name>
    <dbReference type="NCBI Taxonomy" id="585529"/>
    <lineage>
        <taxon>Bacteria</taxon>
        <taxon>Bacillati</taxon>
        <taxon>Actinomycetota</taxon>
        <taxon>Actinomycetes</taxon>
        <taxon>Mycobacteriales</taxon>
        <taxon>Corynebacteriaceae</taxon>
        <taxon>Corynebacterium</taxon>
    </lineage>
</organism>
<dbReference type="EMBL" id="ACLJ02000002">
    <property type="protein sequence ID" value="EFK54645.1"/>
    <property type="molecule type" value="Genomic_DNA"/>
</dbReference>
<proteinExistence type="predicted"/>